<comment type="catalytic activity">
    <reaction evidence="14">
        <text>L-aspartyl-L-lysine(out) = L-aspartyl-L-lysine(in)</text>
        <dbReference type="Rhea" id="RHEA:79411"/>
        <dbReference type="ChEBI" id="CHEBI:229953"/>
    </reaction>
</comment>
<comment type="catalytic activity">
    <reaction evidence="10">
        <text>L-alpha-aminoacyl-L-arginine(out) = L-alpha-aminoacyl-L-arginine(in)</text>
        <dbReference type="Rhea" id="RHEA:79367"/>
        <dbReference type="ChEBI" id="CHEBI:229968"/>
    </reaction>
</comment>
<comment type="catalytic activity">
    <reaction evidence="20">
        <text>L-lysyl-glycine(out) = L-lysyl-glycine(in)</text>
        <dbReference type="Rhea" id="RHEA:79407"/>
        <dbReference type="ChEBI" id="CHEBI:191202"/>
    </reaction>
</comment>
<comment type="caution">
    <text evidence="27">The sequence shown here is derived from an EMBL/GenBank/DDBJ whole genome shotgun (WGS) entry which is preliminary data.</text>
</comment>
<evidence type="ECO:0000256" key="11">
    <source>
        <dbReference type="ARBA" id="ARBA00044884"/>
    </source>
</evidence>
<comment type="catalytic activity">
    <reaction evidence="11">
        <text>L-alpha-aminoacyl-L-histidine(out) = L-alpha-aminoacyl-L-histidine(in)</text>
        <dbReference type="Rhea" id="RHEA:79375"/>
        <dbReference type="ChEBI" id="CHEBI:229967"/>
    </reaction>
</comment>
<dbReference type="InterPro" id="IPR020846">
    <property type="entry name" value="MFS_dom"/>
</dbReference>
<feature type="transmembrane region" description="Helical" evidence="25">
    <location>
        <begin position="176"/>
        <end position="195"/>
    </location>
</feature>
<dbReference type="InterPro" id="IPR052187">
    <property type="entry name" value="MFSD1"/>
</dbReference>
<proteinExistence type="inferred from homology"/>
<dbReference type="PANTHER" id="PTHR23512:SF3">
    <property type="entry name" value="MAJOR FACILITATOR SUPERFAMILY DOMAIN-CONTAINING PROTEIN 1"/>
    <property type="match status" value="1"/>
</dbReference>
<feature type="transmembrane region" description="Helical" evidence="25">
    <location>
        <begin position="328"/>
        <end position="350"/>
    </location>
</feature>
<feature type="transmembrane region" description="Helical" evidence="25">
    <location>
        <begin position="142"/>
        <end position="164"/>
    </location>
</feature>
<keyword evidence="3" id="KW-0813">Transport</keyword>
<comment type="subcellular location">
    <subcellularLocation>
        <location evidence="1">Lysosome membrane</location>
        <topology evidence="1">Multi-pass membrane protein</topology>
    </subcellularLocation>
</comment>
<dbReference type="AlphaFoldDB" id="A0AA41R331"/>
<sequence>MNRNHSPSLPSPPPLHWAWFVWGLGAFFYLLAFFQRVAPAVMTGELMRDFDIGAGALGNLSAYYFYSYVAMQIPTGVLADRWGPRRLLSTGALVAALGTALFALAPTVVWAGLGRLLIGGSVAVAFVGLLKLTNSWFPPHQFAMVSGVTLCCGMVGAVSAGTPLRLLMDHFEWRTIMLVMAGVTLLVAVVLRLLVKDHPHEKGFADWIPPGSAAGGGAGTGMLAGVVQVFGYRNTWLLFVIPAGVVGTVLTFAGLWGVPYLSTHYPMSAARAALLTSTVLITMALGGLLFGWLSDRLARRKAVYLGGVAVALGAWTVALLVPGLPFPILLTALVVAGFFSGTMIISFAFAKESVPAHLAGTISGVINMGVMIGPMVLQPVVGAILDRNWQGATADGIRLYDLSCYQTGFGIMLAWMLLSLVLLAFTRETNCRQF</sequence>
<comment type="catalytic activity">
    <reaction evidence="19">
        <text>L-alanyl-L-lysine(out) = L-alanyl-L-lysine(in)</text>
        <dbReference type="Rhea" id="RHEA:79415"/>
        <dbReference type="ChEBI" id="CHEBI:192470"/>
    </reaction>
</comment>
<feature type="transmembrane region" description="Helical" evidence="25">
    <location>
        <begin position="207"/>
        <end position="230"/>
    </location>
</feature>
<evidence type="ECO:0000256" key="16">
    <source>
        <dbReference type="ARBA" id="ARBA00044900"/>
    </source>
</evidence>
<evidence type="ECO:0000256" key="2">
    <source>
        <dbReference type="ARBA" id="ARBA00008335"/>
    </source>
</evidence>
<comment type="catalytic activity">
    <reaction evidence="15">
        <text>L-arginyl-L-alpha-amino acid(out) = L-arginyl-L-alpha-amino acid(in)</text>
        <dbReference type="Rhea" id="RHEA:79371"/>
        <dbReference type="ChEBI" id="CHEBI:84315"/>
    </reaction>
</comment>
<comment type="catalytic activity">
    <reaction evidence="17">
        <text>L-arginyl-glycine(out) = L-arginyl-glycine(in)</text>
        <dbReference type="Rhea" id="RHEA:79391"/>
        <dbReference type="ChEBI" id="CHEBI:229955"/>
    </reaction>
</comment>
<evidence type="ECO:0000256" key="25">
    <source>
        <dbReference type="SAM" id="Phobius"/>
    </source>
</evidence>
<dbReference type="PROSITE" id="PS50850">
    <property type="entry name" value="MFS"/>
    <property type="match status" value="1"/>
</dbReference>
<evidence type="ECO:0000256" key="8">
    <source>
        <dbReference type="ARBA" id="ARBA00044876"/>
    </source>
</evidence>
<keyword evidence="4 25" id="KW-0812">Transmembrane</keyword>
<dbReference type="RefSeq" id="WP_246912525.1">
    <property type="nucleotide sequence ID" value="NZ_JALJRB010000022.1"/>
</dbReference>
<dbReference type="EMBL" id="JALJRB010000022">
    <property type="protein sequence ID" value="MCJ8502187.1"/>
    <property type="molecule type" value="Genomic_DNA"/>
</dbReference>
<feature type="transmembrane region" description="Helical" evidence="25">
    <location>
        <begin position="237"/>
        <end position="258"/>
    </location>
</feature>
<dbReference type="SUPFAM" id="SSF103473">
    <property type="entry name" value="MFS general substrate transporter"/>
    <property type="match status" value="1"/>
</dbReference>
<comment type="similarity">
    <text evidence="2">Belongs to the major facilitator superfamily.</text>
</comment>
<evidence type="ECO:0000256" key="10">
    <source>
        <dbReference type="ARBA" id="ARBA00044881"/>
    </source>
</evidence>
<evidence type="ECO:0000256" key="3">
    <source>
        <dbReference type="ARBA" id="ARBA00022448"/>
    </source>
</evidence>
<feature type="transmembrane region" description="Helical" evidence="25">
    <location>
        <begin position="302"/>
        <end position="322"/>
    </location>
</feature>
<dbReference type="PANTHER" id="PTHR23512">
    <property type="entry name" value="MAJOR FACILITATOR SUPERFAMILY DOMAIN-CONTAINING PROTEIN 1"/>
    <property type="match status" value="1"/>
</dbReference>
<evidence type="ECO:0000259" key="26">
    <source>
        <dbReference type="PROSITE" id="PS50850"/>
    </source>
</evidence>
<feature type="transmembrane region" description="Helical" evidence="25">
    <location>
        <begin position="270"/>
        <end position="290"/>
    </location>
</feature>
<dbReference type="InterPro" id="IPR011701">
    <property type="entry name" value="MFS"/>
</dbReference>
<keyword evidence="28" id="KW-1185">Reference proteome</keyword>
<feature type="transmembrane region" description="Helical" evidence="25">
    <location>
        <begin position="86"/>
        <end position="105"/>
    </location>
</feature>
<keyword evidence="5 25" id="KW-1133">Transmembrane helix</keyword>
<feature type="domain" description="Major facilitator superfamily (MFS) profile" evidence="26">
    <location>
        <begin position="18"/>
        <end position="431"/>
    </location>
</feature>
<comment type="catalytic activity">
    <reaction evidence="13">
        <text>L-alpha-aminoacyl-L-lysine(out) = L-alpha-aminoacyl-L-lysine(in)</text>
        <dbReference type="Rhea" id="RHEA:79383"/>
        <dbReference type="ChEBI" id="CHEBI:229966"/>
    </reaction>
</comment>
<organism evidence="27 28">
    <name type="scientific">Desulfatitalea alkaliphila</name>
    <dbReference type="NCBI Taxonomy" id="2929485"/>
    <lineage>
        <taxon>Bacteria</taxon>
        <taxon>Pseudomonadati</taxon>
        <taxon>Thermodesulfobacteriota</taxon>
        <taxon>Desulfobacteria</taxon>
        <taxon>Desulfobacterales</taxon>
        <taxon>Desulfosarcinaceae</taxon>
        <taxon>Desulfatitalea</taxon>
    </lineage>
</organism>
<comment type="catalytic activity">
    <reaction evidence="16">
        <text>L-lysyl-L-lysine(out) = L-lysyl-L-lysine(in)</text>
        <dbReference type="Rhea" id="RHEA:79403"/>
        <dbReference type="ChEBI" id="CHEBI:229956"/>
    </reaction>
</comment>
<evidence type="ECO:0000256" key="5">
    <source>
        <dbReference type="ARBA" id="ARBA00022989"/>
    </source>
</evidence>
<gene>
    <name evidence="27" type="ORF">MRX98_16505</name>
</gene>
<comment type="catalytic activity">
    <reaction evidence="18">
        <text>L-histidyl-L-alpha-amino acid(out) = L-histidyl-L-alpha-amino acid(in)</text>
        <dbReference type="Rhea" id="RHEA:79379"/>
        <dbReference type="ChEBI" id="CHEBI:229964"/>
    </reaction>
</comment>
<evidence type="ECO:0000256" key="4">
    <source>
        <dbReference type="ARBA" id="ARBA00022692"/>
    </source>
</evidence>
<dbReference type="Proteomes" id="UP001165427">
    <property type="component" value="Unassembled WGS sequence"/>
</dbReference>
<evidence type="ECO:0000256" key="21">
    <source>
        <dbReference type="ARBA" id="ARBA00044985"/>
    </source>
</evidence>
<comment type="subunit">
    <text evidence="24">Homodimer. Interacts with lysosomal protein GLMP (via lumenal domain); the interaction starts while both proteins are still in the endoplasmic reticulum and is required for stabilization of MFSD1 in lysosomes but has no direct effect on its targeting to lysosomes or transporter activity.</text>
</comment>
<name>A0AA41R331_9BACT</name>
<feature type="transmembrane region" description="Helical" evidence="25">
    <location>
        <begin position="112"/>
        <end position="130"/>
    </location>
</feature>
<evidence type="ECO:0000256" key="22">
    <source>
        <dbReference type="ARBA" id="ARBA00045018"/>
    </source>
</evidence>
<evidence type="ECO:0000313" key="28">
    <source>
        <dbReference type="Proteomes" id="UP001165427"/>
    </source>
</evidence>
<evidence type="ECO:0000256" key="9">
    <source>
        <dbReference type="ARBA" id="ARBA00044878"/>
    </source>
</evidence>
<keyword evidence="6 25" id="KW-0472">Membrane</keyword>
<evidence type="ECO:0000256" key="1">
    <source>
        <dbReference type="ARBA" id="ARBA00004155"/>
    </source>
</evidence>
<evidence type="ECO:0000313" key="27">
    <source>
        <dbReference type="EMBL" id="MCJ8502187.1"/>
    </source>
</evidence>
<accession>A0AA41R331</accession>
<protein>
    <recommendedName>
        <fullName evidence="21">Lysosomal dipeptide transporter MFSD1</fullName>
    </recommendedName>
    <alternativeName>
        <fullName evidence="22">Major facilitator superfamily domain-containing protein 1</fullName>
    </alternativeName>
</protein>
<feature type="transmembrane region" description="Helical" evidence="25">
    <location>
        <begin position="362"/>
        <end position="385"/>
    </location>
</feature>
<evidence type="ECO:0000256" key="12">
    <source>
        <dbReference type="ARBA" id="ARBA00044891"/>
    </source>
</evidence>
<evidence type="ECO:0000256" key="23">
    <source>
        <dbReference type="ARBA" id="ARBA00045709"/>
    </source>
</evidence>
<feature type="transmembrane region" description="Helical" evidence="25">
    <location>
        <begin position="405"/>
        <end position="425"/>
    </location>
</feature>
<comment type="catalytic activity">
    <reaction evidence="8">
        <text>L-lysyl-L-alanine(out) = L-lysyl-L-alanine(in)</text>
        <dbReference type="Rhea" id="RHEA:79399"/>
        <dbReference type="ChEBI" id="CHEBI:229954"/>
    </reaction>
</comment>
<evidence type="ECO:0000256" key="19">
    <source>
        <dbReference type="ARBA" id="ARBA00044919"/>
    </source>
</evidence>
<comment type="catalytic activity">
    <reaction evidence="12">
        <text>L-lysyl-L-alpha-amino acid(out) = L-lysyl-L-alpha-amino acid(in)</text>
        <dbReference type="Rhea" id="RHEA:79387"/>
        <dbReference type="ChEBI" id="CHEBI:229965"/>
    </reaction>
</comment>
<evidence type="ECO:0000256" key="13">
    <source>
        <dbReference type="ARBA" id="ARBA00044893"/>
    </source>
</evidence>
<evidence type="ECO:0000256" key="15">
    <source>
        <dbReference type="ARBA" id="ARBA00044899"/>
    </source>
</evidence>
<evidence type="ECO:0000256" key="17">
    <source>
        <dbReference type="ARBA" id="ARBA00044903"/>
    </source>
</evidence>
<evidence type="ECO:0000256" key="7">
    <source>
        <dbReference type="ARBA" id="ARBA00023228"/>
    </source>
</evidence>
<keyword evidence="7" id="KW-0458">Lysosome</keyword>
<comment type="catalytic activity">
    <reaction evidence="9">
        <text>L-histidyl-glycine(out) = L-histidyl-glycine(in)</text>
        <dbReference type="Rhea" id="RHEA:79395"/>
        <dbReference type="ChEBI" id="CHEBI:229957"/>
    </reaction>
</comment>
<evidence type="ECO:0000256" key="14">
    <source>
        <dbReference type="ARBA" id="ARBA00044898"/>
    </source>
</evidence>
<dbReference type="GO" id="GO:0022857">
    <property type="term" value="F:transmembrane transporter activity"/>
    <property type="evidence" value="ECO:0007669"/>
    <property type="project" value="InterPro"/>
</dbReference>
<feature type="transmembrane region" description="Helical" evidence="25">
    <location>
        <begin position="16"/>
        <end position="34"/>
    </location>
</feature>
<dbReference type="GO" id="GO:0005765">
    <property type="term" value="C:lysosomal membrane"/>
    <property type="evidence" value="ECO:0007669"/>
    <property type="project" value="UniProtKB-SubCell"/>
</dbReference>
<evidence type="ECO:0000256" key="18">
    <source>
        <dbReference type="ARBA" id="ARBA00044912"/>
    </source>
</evidence>
<comment type="function">
    <text evidence="23">Lysosomal dipeptide uniporter that selectively exports lysine, arginine or histidine-containing dipeptides with a net positive charge from the lysosome lumen into the cytosol. Could play a role in a specific type of protein O-glycosylation indirectly regulating macrophages migration and tissue invasion. Also essential for liver homeostasis.</text>
</comment>
<evidence type="ECO:0000256" key="6">
    <source>
        <dbReference type="ARBA" id="ARBA00023136"/>
    </source>
</evidence>
<evidence type="ECO:0000256" key="20">
    <source>
        <dbReference type="ARBA" id="ARBA00044924"/>
    </source>
</evidence>
<dbReference type="Pfam" id="PF07690">
    <property type="entry name" value="MFS_1"/>
    <property type="match status" value="1"/>
</dbReference>
<dbReference type="Gene3D" id="1.20.1250.20">
    <property type="entry name" value="MFS general substrate transporter like domains"/>
    <property type="match status" value="2"/>
</dbReference>
<feature type="transmembrane region" description="Helical" evidence="25">
    <location>
        <begin position="46"/>
        <end position="66"/>
    </location>
</feature>
<reference evidence="27" key="1">
    <citation type="submission" date="2022-04" db="EMBL/GenBank/DDBJ databases">
        <title>Desulfatitalea alkaliphila sp. nov., a novel anaerobic sulfate-reducing bacterium isolated from terrestrial mud volcano, Taman Peninsula, Russia.</title>
        <authorList>
            <person name="Khomyakova M.A."/>
            <person name="Merkel A.Y."/>
            <person name="Slobodkin A.I."/>
        </authorList>
    </citation>
    <scope>NUCLEOTIDE SEQUENCE</scope>
    <source>
        <strain evidence="27">M08but</strain>
    </source>
</reference>
<dbReference type="InterPro" id="IPR036259">
    <property type="entry name" value="MFS_trans_sf"/>
</dbReference>
<evidence type="ECO:0000256" key="24">
    <source>
        <dbReference type="ARBA" id="ARBA00046376"/>
    </source>
</evidence>